<protein>
    <recommendedName>
        <fullName evidence="4">Lanthionine synthetase</fullName>
    </recommendedName>
</protein>
<dbReference type="Proteomes" id="UP000294543">
    <property type="component" value="Unassembled WGS sequence"/>
</dbReference>
<dbReference type="InterPro" id="IPR007822">
    <property type="entry name" value="LANC-like"/>
</dbReference>
<keyword evidence="3" id="KW-1185">Reference proteome</keyword>
<sequence length="453" mass="49238">MSDADLLPEELSARCLSTARTIMTRLTDKARIDEAVVVARRETDLDIWSDGVSIYGGATGMAMAFSHGSRVFRQDAAEWRMHAGSWLRHAVATTQHTPIDAIGLSNGIAGLAMVISHLAADDSRYVHTLDSLRDKLVQQVNGLTKWPVGELYWGRYDVISGRSGILGCLLSEIDKYPTARQCVQALVDDLLDLCSIGNRDPWQGWRIPRDKYPPRDRSPDRYLYGYVDLGLAHGIPGPMAALSHAWTAGHRDQRVECAIRVLATMLIEVAQEDQWGLVWPRFMPFDDSGAIAPQKAPIAGAAYCYGGPGICSALLDAAEALEDSSLRIVAVKGVEAMLLRVQDGGMPLSPGLCHGIAGLLLICRKFALRTDSEAVRAGVVMLAEELLRWCDLRSPFVARDYRPFQVVGTAVGGQRGLFHDSPGLLEGAAGVALALMSVASPVDPQWARALLVE</sequence>
<proteinExistence type="predicted"/>
<feature type="binding site" evidence="1">
    <location>
        <position position="353"/>
    </location>
    <ligand>
        <name>Zn(2+)</name>
        <dbReference type="ChEBI" id="CHEBI:29105"/>
    </ligand>
</feature>
<comment type="caution">
    <text evidence="2">The sequence shown here is derived from an EMBL/GenBank/DDBJ whole genome shotgun (WGS) entry which is preliminary data.</text>
</comment>
<evidence type="ECO:0000313" key="3">
    <source>
        <dbReference type="Proteomes" id="UP000294543"/>
    </source>
</evidence>
<evidence type="ECO:0000313" key="2">
    <source>
        <dbReference type="EMBL" id="TDD16616.1"/>
    </source>
</evidence>
<dbReference type="Pfam" id="PF05147">
    <property type="entry name" value="LANC_like"/>
    <property type="match status" value="1"/>
</dbReference>
<reference evidence="2 3" key="1">
    <citation type="submission" date="2019-03" db="EMBL/GenBank/DDBJ databases">
        <title>Draft genome sequences of novel Actinobacteria.</title>
        <authorList>
            <person name="Sahin N."/>
            <person name="Ay H."/>
            <person name="Saygin H."/>
        </authorList>
    </citation>
    <scope>NUCLEOTIDE SEQUENCE [LARGE SCALE GENOMIC DNA]</scope>
    <source>
        <strain evidence="2 3">KC712</strain>
    </source>
</reference>
<keyword evidence="1" id="KW-0479">Metal-binding</keyword>
<feature type="binding site" evidence="1">
    <location>
        <position position="354"/>
    </location>
    <ligand>
        <name>Zn(2+)</name>
        <dbReference type="ChEBI" id="CHEBI:29105"/>
    </ligand>
</feature>
<organism evidence="2 3">
    <name type="scientific">Nonomuraea diastatica</name>
    <dbReference type="NCBI Taxonomy" id="1848329"/>
    <lineage>
        <taxon>Bacteria</taxon>
        <taxon>Bacillati</taxon>
        <taxon>Actinomycetota</taxon>
        <taxon>Actinomycetes</taxon>
        <taxon>Streptosporangiales</taxon>
        <taxon>Streptosporangiaceae</taxon>
        <taxon>Nonomuraea</taxon>
    </lineage>
</organism>
<gene>
    <name evidence="2" type="ORF">E1294_30765</name>
</gene>
<dbReference type="Gene3D" id="1.50.10.20">
    <property type="match status" value="1"/>
</dbReference>
<dbReference type="SUPFAM" id="SSF158745">
    <property type="entry name" value="LanC-like"/>
    <property type="match status" value="1"/>
</dbReference>
<accession>A0A4V2YDT3</accession>
<dbReference type="RefSeq" id="WP_132514206.1">
    <property type="nucleotide sequence ID" value="NZ_SMKP01000102.1"/>
</dbReference>
<dbReference type="PRINTS" id="PR01950">
    <property type="entry name" value="LANCSUPER"/>
</dbReference>
<keyword evidence="1" id="KW-0862">Zinc</keyword>
<dbReference type="GO" id="GO:0046872">
    <property type="term" value="F:metal ion binding"/>
    <property type="evidence" value="ECO:0007669"/>
    <property type="project" value="UniProtKB-KW"/>
</dbReference>
<evidence type="ECO:0000256" key="1">
    <source>
        <dbReference type="PIRSR" id="PIRSR607822-1"/>
    </source>
</evidence>
<dbReference type="OrthoDB" id="1882482at2"/>
<dbReference type="PRINTS" id="PR01955">
    <property type="entry name" value="LANCFRANKIA"/>
</dbReference>
<dbReference type="SMART" id="SM01260">
    <property type="entry name" value="LANC_like"/>
    <property type="match status" value="1"/>
</dbReference>
<dbReference type="EMBL" id="SMKP01000102">
    <property type="protein sequence ID" value="TDD16616.1"/>
    <property type="molecule type" value="Genomic_DNA"/>
</dbReference>
<dbReference type="GO" id="GO:0031179">
    <property type="term" value="P:peptide modification"/>
    <property type="evidence" value="ECO:0007669"/>
    <property type="project" value="InterPro"/>
</dbReference>
<evidence type="ECO:0008006" key="4">
    <source>
        <dbReference type="Google" id="ProtNLM"/>
    </source>
</evidence>
<feature type="binding site" evidence="1">
    <location>
        <position position="304"/>
    </location>
    <ligand>
        <name>Zn(2+)</name>
        <dbReference type="ChEBI" id="CHEBI:29105"/>
    </ligand>
</feature>
<dbReference type="CDD" id="cd04793">
    <property type="entry name" value="LanC"/>
    <property type="match status" value="1"/>
</dbReference>
<dbReference type="InterPro" id="IPR033889">
    <property type="entry name" value="LanC"/>
</dbReference>
<name>A0A4V2YDT3_9ACTN</name>
<dbReference type="AlphaFoldDB" id="A0A4V2YDT3"/>